<organism evidence="1">
    <name type="scientific">Arundo donax</name>
    <name type="common">Giant reed</name>
    <name type="synonym">Donax arundinaceus</name>
    <dbReference type="NCBI Taxonomy" id="35708"/>
    <lineage>
        <taxon>Eukaryota</taxon>
        <taxon>Viridiplantae</taxon>
        <taxon>Streptophyta</taxon>
        <taxon>Embryophyta</taxon>
        <taxon>Tracheophyta</taxon>
        <taxon>Spermatophyta</taxon>
        <taxon>Magnoliopsida</taxon>
        <taxon>Liliopsida</taxon>
        <taxon>Poales</taxon>
        <taxon>Poaceae</taxon>
        <taxon>PACMAD clade</taxon>
        <taxon>Arundinoideae</taxon>
        <taxon>Arundineae</taxon>
        <taxon>Arundo</taxon>
    </lineage>
</organism>
<dbReference type="EMBL" id="GBRH01267108">
    <property type="protein sequence ID" value="JAD30787.1"/>
    <property type="molecule type" value="Transcribed_RNA"/>
</dbReference>
<protein>
    <submittedName>
        <fullName evidence="1">Uncharacterized protein</fullName>
    </submittedName>
</protein>
<accession>A0A0A8Z7E1</accession>
<dbReference type="AlphaFoldDB" id="A0A0A8Z7E1"/>
<proteinExistence type="predicted"/>
<reference evidence="1" key="1">
    <citation type="submission" date="2014-09" db="EMBL/GenBank/DDBJ databases">
        <authorList>
            <person name="Magalhaes I.L.F."/>
            <person name="Oliveira U."/>
            <person name="Santos F.R."/>
            <person name="Vidigal T.H.D.A."/>
            <person name="Brescovit A.D."/>
            <person name="Santos A.J."/>
        </authorList>
    </citation>
    <scope>NUCLEOTIDE SEQUENCE</scope>
    <source>
        <tissue evidence="1">Shoot tissue taken approximately 20 cm above the soil surface</tissue>
    </source>
</reference>
<reference evidence="1" key="2">
    <citation type="journal article" date="2015" name="Data Brief">
        <title>Shoot transcriptome of the giant reed, Arundo donax.</title>
        <authorList>
            <person name="Barrero R.A."/>
            <person name="Guerrero F.D."/>
            <person name="Moolhuijzen P."/>
            <person name="Goolsby J.A."/>
            <person name="Tidwell J."/>
            <person name="Bellgard S.E."/>
            <person name="Bellgard M.I."/>
        </authorList>
    </citation>
    <scope>NUCLEOTIDE SEQUENCE</scope>
    <source>
        <tissue evidence="1">Shoot tissue taken approximately 20 cm above the soil surface</tissue>
    </source>
</reference>
<name>A0A0A8Z7E1_ARUDO</name>
<sequence length="67" mass="7674">MLCMARSTRSCVLLYCKLAVTSRASLQLQAKYRERSPLMKYVGSDLSLLLCPFYKKAKLPGLRSCRR</sequence>
<evidence type="ECO:0000313" key="1">
    <source>
        <dbReference type="EMBL" id="JAD30787.1"/>
    </source>
</evidence>